<feature type="region of interest" description="Disordered" evidence="1">
    <location>
        <begin position="31"/>
        <end position="513"/>
    </location>
</feature>
<proteinExistence type="predicted"/>
<evidence type="ECO:0000256" key="1">
    <source>
        <dbReference type="SAM" id="MobiDB-lite"/>
    </source>
</evidence>
<organism evidence="2 3">
    <name type="scientific">Cystoisospora suis</name>
    <dbReference type="NCBI Taxonomy" id="483139"/>
    <lineage>
        <taxon>Eukaryota</taxon>
        <taxon>Sar</taxon>
        <taxon>Alveolata</taxon>
        <taxon>Apicomplexa</taxon>
        <taxon>Conoidasida</taxon>
        <taxon>Coccidia</taxon>
        <taxon>Eucoccidiorida</taxon>
        <taxon>Eimeriorina</taxon>
        <taxon>Sarcocystidae</taxon>
        <taxon>Cystoisospora</taxon>
    </lineage>
</organism>
<dbReference type="EMBL" id="MIGC01001562">
    <property type="protein sequence ID" value="PHJ22658.1"/>
    <property type="molecule type" value="Genomic_DNA"/>
</dbReference>
<feature type="compositionally biased region" description="Basic and acidic residues" evidence="1">
    <location>
        <begin position="248"/>
        <end position="257"/>
    </location>
</feature>
<evidence type="ECO:0000313" key="2">
    <source>
        <dbReference type="EMBL" id="PHJ22658.1"/>
    </source>
</evidence>
<evidence type="ECO:0000313" key="3">
    <source>
        <dbReference type="Proteomes" id="UP000221165"/>
    </source>
</evidence>
<dbReference type="GeneID" id="94426902"/>
<feature type="compositionally biased region" description="Basic and acidic residues" evidence="1">
    <location>
        <begin position="150"/>
        <end position="162"/>
    </location>
</feature>
<comment type="caution">
    <text evidence="2">The sequence shown here is derived from an EMBL/GenBank/DDBJ whole genome shotgun (WGS) entry which is preliminary data.</text>
</comment>
<feature type="compositionally biased region" description="Basic and acidic residues" evidence="1">
    <location>
        <begin position="358"/>
        <end position="380"/>
    </location>
</feature>
<name>A0A2C6L442_9APIC</name>
<keyword evidence="3" id="KW-1185">Reference proteome</keyword>
<feature type="compositionally biased region" description="Basic and acidic residues" evidence="1">
    <location>
        <begin position="109"/>
        <end position="119"/>
    </location>
</feature>
<feature type="compositionally biased region" description="Low complexity" evidence="1">
    <location>
        <begin position="124"/>
        <end position="137"/>
    </location>
</feature>
<reference evidence="2 3" key="1">
    <citation type="journal article" date="2017" name="Int. J. Parasitol.">
        <title>The genome of the protozoan parasite Cystoisospora suis and a reverse vaccinology approach to identify vaccine candidates.</title>
        <authorList>
            <person name="Palmieri N."/>
            <person name="Shrestha A."/>
            <person name="Ruttkowski B."/>
            <person name="Beck T."/>
            <person name="Vogl C."/>
            <person name="Tomley F."/>
            <person name="Blake D.P."/>
            <person name="Joachim A."/>
        </authorList>
    </citation>
    <scope>NUCLEOTIDE SEQUENCE [LARGE SCALE GENOMIC DNA]</scope>
    <source>
        <strain evidence="2 3">Wien I</strain>
    </source>
</reference>
<dbReference type="Proteomes" id="UP000221165">
    <property type="component" value="Unassembled WGS sequence"/>
</dbReference>
<gene>
    <name evidence="2" type="ORF">CSUI_003493</name>
</gene>
<feature type="region of interest" description="Disordered" evidence="1">
    <location>
        <begin position="684"/>
        <end position="714"/>
    </location>
</feature>
<feature type="compositionally biased region" description="Basic and acidic residues" evidence="1">
    <location>
        <begin position="313"/>
        <end position="326"/>
    </location>
</feature>
<feature type="compositionally biased region" description="Low complexity" evidence="1">
    <location>
        <begin position="235"/>
        <end position="247"/>
    </location>
</feature>
<dbReference type="OrthoDB" id="341575at2759"/>
<feature type="compositionally biased region" description="Basic and acidic residues" evidence="1">
    <location>
        <begin position="427"/>
        <end position="451"/>
    </location>
</feature>
<dbReference type="VEuPathDB" id="ToxoDB:CSUI_003493"/>
<dbReference type="RefSeq" id="XP_067924335.1">
    <property type="nucleotide sequence ID" value="XM_068063691.1"/>
</dbReference>
<accession>A0A2C6L442</accession>
<sequence length="714" mass="74247">MAAAGKKVVIAPPAIKKPDIAIKKPLIPVTPAKKASGSKGSPLQQAAGGADGKPPPPKPVLVAKKGVGGTPASAAGETKATALKKPAVVSPPGKTATPKEGSKAPQKKPGQDTRKKDGKGGGAAAASKAVKKVYGGSPKEGGGGGAQQKRAKEEKKKSRDKGGGGFLSRLFGRRAEPDSDEDDESSDNKVKQVAPPPPRFENVKPRKMVGGAKPGAGGAGPPKFGTGEARKFQPLRKGAGLPGAPAGKSEEGHDMASKLKGPMPSVKEIPVKPDTKLAGKKSMSSKLPPANGPGPPPLKKAEGIAAGVPSRGEGGDKTEAGNDLDKALSPLPPKILPKIEPKKPIPTAPAKPLGIAPKKIDIVPKKLPSPKKEEEPEPAKKAAKPPSPPPPGEKKEAEGEGKRQGLVGKNLGGFPKKEASGDEPMGDGEKKEGGKKPSVFDRLMAKDKDAKGPAPKRTLADLLGKDTGKPSAAATGGGRADDDSLPGKVKNFLQKHPQHYPKSDDELRQDIPDSQLKIVQDGIGASEADAAALRKATKAAYGFELARRLVKDFGASNWGSRRQDLLEGKLGPEPVAKELARDNPKLAELRDWTALVQAYAAEGKALTAALDRLKTENSKAHTELLQAPFNDRDKFNSVAAPIVSKVKASEENAALDPAYLQEHLQDFAGKKRESVAGELLLHPRGNFGSRSVDRVLYGPYPSTHGGPKFSRKGT</sequence>
<protein>
    <submittedName>
        <fullName evidence="2">Uncharacterized protein</fullName>
    </submittedName>
</protein>
<feature type="compositionally biased region" description="Basic and acidic residues" evidence="1">
    <location>
        <begin position="392"/>
        <end position="403"/>
    </location>
</feature>
<feature type="compositionally biased region" description="Basic and acidic residues" evidence="1">
    <location>
        <begin position="501"/>
        <end position="511"/>
    </location>
</feature>
<dbReference type="AlphaFoldDB" id="A0A2C6L442"/>